<dbReference type="AlphaFoldDB" id="A0A161M863"/>
<keyword evidence="3" id="KW-1185">Reference proteome</keyword>
<name>A0A161M863_9ACTN</name>
<feature type="region of interest" description="Disordered" evidence="1">
    <location>
        <begin position="79"/>
        <end position="100"/>
    </location>
</feature>
<reference evidence="2 3" key="1">
    <citation type="journal article" date="2016" name="Genome Announc.">
        <title>Draft Genome Sequence of Planomonospora sphaerica JCM9374, a Rare Actinomycete.</title>
        <authorList>
            <person name="Dohra H."/>
            <person name="Suzuki T."/>
            <person name="Inoue Y."/>
            <person name="Kodani S."/>
        </authorList>
    </citation>
    <scope>NUCLEOTIDE SEQUENCE [LARGE SCALE GENOMIC DNA]</scope>
    <source>
        <strain evidence="2 3">JCM 9374</strain>
    </source>
</reference>
<comment type="caution">
    <text evidence="2">The sequence shown here is derived from an EMBL/GenBank/DDBJ whole genome shotgun (WGS) entry which is preliminary data.</text>
</comment>
<feature type="region of interest" description="Disordered" evidence="1">
    <location>
        <begin position="1"/>
        <end position="20"/>
    </location>
</feature>
<sequence length="100" mass="11053">MPARGEPSVAASGEWVDDDGVRMPAGEVHAWWPGTNQTLCGLALSRSRLHRFHHVRWPETFPESGGSAAEVRQVCRRCEGATGRSSRGWSKGWTRTSPRP</sequence>
<evidence type="ECO:0000313" key="2">
    <source>
        <dbReference type="EMBL" id="GAT65283.1"/>
    </source>
</evidence>
<dbReference type="OrthoDB" id="3384418at2"/>
<evidence type="ECO:0000256" key="1">
    <source>
        <dbReference type="SAM" id="MobiDB-lite"/>
    </source>
</evidence>
<gene>
    <name evidence="2" type="ORF">PS9374_00915</name>
</gene>
<dbReference type="RefSeq" id="WP_068894657.1">
    <property type="nucleotide sequence ID" value="NZ_BDCX01000002.1"/>
</dbReference>
<protein>
    <submittedName>
        <fullName evidence="2">Uncharacterized protein</fullName>
    </submittedName>
</protein>
<evidence type="ECO:0000313" key="3">
    <source>
        <dbReference type="Proteomes" id="UP000077701"/>
    </source>
</evidence>
<reference evidence="3" key="2">
    <citation type="submission" date="2016-04" db="EMBL/GenBank/DDBJ databases">
        <title>Planomonospora sphaerica JCM9374 whole genome shotgun sequence.</title>
        <authorList>
            <person name="Suzuki T."/>
            <person name="Dohra H."/>
            <person name="Kodani S."/>
        </authorList>
    </citation>
    <scope>NUCLEOTIDE SEQUENCE [LARGE SCALE GENOMIC DNA]</scope>
    <source>
        <strain evidence="3">JCM 9374</strain>
    </source>
</reference>
<feature type="compositionally biased region" description="Polar residues" evidence="1">
    <location>
        <begin position="83"/>
        <end position="100"/>
    </location>
</feature>
<proteinExistence type="predicted"/>
<accession>A0A161M863</accession>
<dbReference type="EMBL" id="BDCX01000002">
    <property type="protein sequence ID" value="GAT65283.1"/>
    <property type="molecule type" value="Genomic_DNA"/>
</dbReference>
<organism evidence="2 3">
    <name type="scientific">Planomonospora sphaerica</name>
    <dbReference type="NCBI Taxonomy" id="161355"/>
    <lineage>
        <taxon>Bacteria</taxon>
        <taxon>Bacillati</taxon>
        <taxon>Actinomycetota</taxon>
        <taxon>Actinomycetes</taxon>
        <taxon>Streptosporangiales</taxon>
        <taxon>Streptosporangiaceae</taxon>
        <taxon>Planomonospora</taxon>
    </lineage>
</organism>
<dbReference type="Proteomes" id="UP000077701">
    <property type="component" value="Unassembled WGS sequence"/>
</dbReference>